<dbReference type="KEGG" id="rhoz:GXP67_22140"/>
<proteinExistence type="predicted"/>
<organism evidence="1 2">
    <name type="scientific">Rhodocytophaga rosea</name>
    <dbReference type="NCBI Taxonomy" id="2704465"/>
    <lineage>
        <taxon>Bacteria</taxon>
        <taxon>Pseudomonadati</taxon>
        <taxon>Bacteroidota</taxon>
        <taxon>Cytophagia</taxon>
        <taxon>Cytophagales</taxon>
        <taxon>Rhodocytophagaceae</taxon>
        <taxon>Rhodocytophaga</taxon>
    </lineage>
</organism>
<reference evidence="1 2" key="1">
    <citation type="submission" date="2020-01" db="EMBL/GenBank/DDBJ databases">
        <authorList>
            <person name="Kim M.K."/>
        </authorList>
    </citation>
    <scope>NUCLEOTIDE SEQUENCE [LARGE SCALE GENOMIC DNA]</scope>
    <source>
        <strain evidence="1 2">172606-1</strain>
    </source>
</reference>
<protein>
    <submittedName>
        <fullName evidence="1">Uncharacterized protein</fullName>
    </submittedName>
</protein>
<dbReference type="RefSeq" id="WP_162445142.1">
    <property type="nucleotide sequence ID" value="NZ_CP048222.1"/>
</dbReference>
<dbReference type="AlphaFoldDB" id="A0A6C0GMA8"/>
<gene>
    <name evidence="1" type="ORF">GXP67_22140</name>
</gene>
<evidence type="ECO:0000313" key="2">
    <source>
        <dbReference type="Proteomes" id="UP000480178"/>
    </source>
</evidence>
<dbReference type="EMBL" id="CP048222">
    <property type="protein sequence ID" value="QHT69149.1"/>
    <property type="molecule type" value="Genomic_DNA"/>
</dbReference>
<keyword evidence="2" id="KW-1185">Reference proteome</keyword>
<dbReference type="Proteomes" id="UP000480178">
    <property type="component" value="Chromosome"/>
</dbReference>
<name>A0A6C0GMA8_9BACT</name>
<evidence type="ECO:0000313" key="1">
    <source>
        <dbReference type="EMBL" id="QHT69149.1"/>
    </source>
</evidence>
<accession>A0A6C0GMA8</accession>
<sequence>MIKRILFATLFILLGYLLQAQSECEDVDRAYHVQLISKQFTNLPSDSAIQTLEKKYFPLNSLAICLYLLQANETDIPETSLIYKRVIDIASRYIETNTLILLTGYNNRGKVLGIFNQYAAKYQVRYIDILGTKWISENVYYAIGVFNNQMENHLTEKNGKDWRKEFHAGLNAYYNQELAKMSKKERKKIIKNNNY</sequence>